<evidence type="ECO:0000256" key="1">
    <source>
        <dbReference type="SAM" id="MobiDB-lite"/>
    </source>
</evidence>
<dbReference type="STRING" id="76193.A0A194RJ54"/>
<feature type="region of interest" description="Disordered" evidence="1">
    <location>
        <begin position="78"/>
        <end position="116"/>
    </location>
</feature>
<feature type="region of interest" description="Disordered" evidence="1">
    <location>
        <begin position="131"/>
        <end position="223"/>
    </location>
</feature>
<feature type="region of interest" description="Disordered" evidence="1">
    <location>
        <begin position="1"/>
        <end position="57"/>
    </location>
</feature>
<feature type="compositionally biased region" description="Pro residues" evidence="1">
    <location>
        <begin position="181"/>
        <end position="193"/>
    </location>
</feature>
<proteinExistence type="predicted"/>
<organism evidence="2 3">
    <name type="scientific">Papilio machaon</name>
    <name type="common">Old World swallowtail butterfly</name>
    <dbReference type="NCBI Taxonomy" id="76193"/>
    <lineage>
        <taxon>Eukaryota</taxon>
        <taxon>Metazoa</taxon>
        <taxon>Ecdysozoa</taxon>
        <taxon>Arthropoda</taxon>
        <taxon>Hexapoda</taxon>
        <taxon>Insecta</taxon>
        <taxon>Pterygota</taxon>
        <taxon>Neoptera</taxon>
        <taxon>Endopterygota</taxon>
        <taxon>Lepidoptera</taxon>
        <taxon>Glossata</taxon>
        <taxon>Ditrysia</taxon>
        <taxon>Papilionoidea</taxon>
        <taxon>Papilionidae</taxon>
        <taxon>Papilioninae</taxon>
        <taxon>Papilio</taxon>
    </lineage>
</organism>
<feature type="compositionally biased region" description="Polar residues" evidence="1">
    <location>
        <begin position="1"/>
        <end position="23"/>
    </location>
</feature>
<protein>
    <submittedName>
        <fullName evidence="2">Uncharacterized protein</fullName>
    </submittedName>
</protein>
<reference evidence="2 3" key="1">
    <citation type="journal article" date="2015" name="Nat. Commun.">
        <title>Outbred genome sequencing and CRISPR/Cas9 gene editing in butterflies.</title>
        <authorList>
            <person name="Li X."/>
            <person name="Fan D."/>
            <person name="Zhang W."/>
            <person name="Liu G."/>
            <person name="Zhang L."/>
            <person name="Zhao L."/>
            <person name="Fang X."/>
            <person name="Chen L."/>
            <person name="Dong Y."/>
            <person name="Chen Y."/>
            <person name="Ding Y."/>
            <person name="Zhao R."/>
            <person name="Feng M."/>
            <person name="Zhu Y."/>
            <person name="Feng Y."/>
            <person name="Jiang X."/>
            <person name="Zhu D."/>
            <person name="Xiang H."/>
            <person name="Feng X."/>
            <person name="Li S."/>
            <person name="Wang J."/>
            <person name="Zhang G."/>
            <person name="Kronforst M.R."/>
            <person name="Wang W."/>
        </authorList>
    </citation>
    <scope>NUCLEOTIDE SEQUENCE [LARGE SCALE GENOMIC DNA]</scope>
    <source>
        <strain evidence="2">Ya'a_city_454_Pm</strain>
        <tissue evidence="2">Whole body</tissue>
    </source>
</reference>
<feature type="region of interest" description="Disordered" evidence="1">
    <location>
        <begin position="275"/>
        <end position="303"/>
    </location>
</feature>
<feature type="compositionally biased region" description="Basic and acidic residues" evidence="1">
    <location>
        <begin position="131"/>
        <end position="140"/>
    </location>
</feature>
<name>A0A194RJ54_PAPMA</name>
<sequence length="325" mass="34638">MCTGVSQLSPTSGSTWDGTSVASLQLHHEDKGSRTEERGSLTSPRFERGSSNSLGQLGQFSLLDKGLALFDKSKSSVMLNARSSGRDEPPSPRDNHSPRHDRNCSTLTRRTPALSPRSAIVDAEVFYSRTSEHLGCKRQEPLPQERVPPLLPRGGQGAEGEKPPPLPRRPASPPSHNASSEPPPEPPDRPLPSPKHHDLFRTPAMSPKRSPAPAPPISPLPQCNNIEQRTAAFNFPSAVSPSASHHWEVDLMEEVMHRKVGAPFASEAATSRGGAAHLAASRAAPGVPRALPTTPAATAAPAPRPPTTLYAVIAIATQTIATVTY</sequence>
<feature type="compositionally biased region" description="Pro residues" evidence="1">
    <location>
        <begin position="210"/>
        <end position="219"/>
    </location>
</feature>
<gene>
    <name evidence="2" type="ORF">RR48_08556</name>
</gene>
<evidence type="ECO:0000313" key="2">
    <source>
        <dbReference type="EMBL" id="KPJ17370.1"/>
    </source>
</evidence>
<dbReference type="Proteomes" id="UP000053240">
    <property type="component" value="Unassembled WGS sequence"/>
</dbReference>
<evidence type="ECO:0000313" key="3">
    <source>
        <dbReference type="Proteomes" id="UP000053240"/>
    </source>
</evidence>
<feature type="compositionally biased region" description="Basic and acidic residues" evidence="1">
    <location>
        <begin position="84"/>
        <end position="103"/>
    </location>
</feature>
<accession>A0A194RJ54</accession>
<keyword evidence="3" id="KW-1185">Reference proteome</keyword>
<dbReference type="AlphaFoldDB" id="A0A194RJ54"/>
<dbReference type="InParanoid" id="A0A194RJ54"/>
<feature type="compositionally biased region" description="Basic and acidic residues" evidence="1">
    <location>
        <begin position="26"/>
        <end position="39"/>
    </location>
</feature>
<feature type="compositionally biased region" description="Pro residues" evidence="1">
    <location>
        <begin position="163"/>
        <end position="173"/>
    </location>
</feature>
<dbReference type="EMBL" id="KQ460152">
    <property type="protein sequence ID" value="KPJ17370.1"/>
    <property type="molecule type" value="Genomic_DNA"/>
</dbReference>